<comment type="caution">
    <text evidence="2">The sequence shown here is derived from an EMBL/GenBank/DDBJ whole genome shotgun (WGS) entry which is preliminary data.</text>
</comment>
<dbReference type="InterPro" id="IPR047650">
    <property type="entry name" value="Transpos_IS110"/>
</dbReference>
<dbReference type="STRING" id="1184151.AW736_01730"/>
<evidence type="ECO:0000313" key="3">
    <source>
        <dbReference type="Proteomes" id="UP000078486"/>
    </source>
</evidence>
<sequence>MPTGLGALTAEVIDREVGEWTRFKNRRQVGGYIGLIPGEDSSGEGRKQGSISKHGNPRVRHLLVEAVWRLLQFQPDYRPIKRLRPMLQEARLRGQSARRRKLIVAIARQFAVDWWRLRTGRVKPAELGLQMSWPSAAALKARNPALRSAVQEDVAA</sequence>
<keyword evidence="3" id="KW-1185">Reference proteome</keyword>
<dbReference type="GO" id="GO:0006313">
    <property type="term" value="P:DNA transposition"/>
    <property type="evidence" value="ECO:0007669"/>
    <property type="project" value="InterPro"/>
</dbReference>
<dbReference type="GO" id="GO:0003677">
    <property type="term" value="F:DNA binding"/>
    <property type="evidence" value="ECO:0007669"/>
    <property type="project" value="InterPro"/>
</dbReference>
<dbReference type="InterPro" id="IPR003346">
    <property type="entry name" value="Transposase_20"/>
</dbReference>
<dbReference type="EMBL" id="LRRQ01000015">
    <property type="protein sequence ID" value="OAM91788.1"/>
    <property type="molecule type" value="Genomic_DNA"/>
</dbReference>
<dbReference type="Proteomes" id="UP000078486">
    <property type="component" value="Unassembled WGS sequence"/>
</dbReference>
<dbReference type="PANTHER" id="PTHR33055">
    <property type="entry name" value="TRANSPOSASE FOR INSERTION SEQUENCE ELEMENT IS1111A"/>
    <property type="match status" value="1"/>
</dbReference>
<name>A0A178IPY5_9BACT</name>
<proteinExistence type="predicted"/>
<dbReference type="GO" id="GO:0004803">
    <property type="term" value="F:transposase activity"/>
    <property type="evidence" value="ECO:0007669"/>
    <property type="project" value="InterPro"/>
</dbReference>
<dbReference type="AlphaFoldDB" id="A0A178IPY5"/>
<reference evidence="2 3" key="1">
    <citation type="submission" date="2016-01" db="EMBL/GenBank/DDBJ databases">
        <title>High potential of lignocellulose degradation of a new Verrucomicrobia species.</title>
        <authorList>
            <person name="Wang Y."/>
            <person name="Shi Y."/>
            <person name="Qiu Z."/>
            <person name="Liu S."/>
            <person name="Yang H."/>
        </authorList>
    </citation>
    <scope>NUCLEOTIDE SEQUENCE [LARGE SCALE GENOMIC DNA]</scope>
    <source>
        <strain evidence="2 3">TSB47</strain>
    </source>
</reference>
<dbReference type="Pfam" id="PF02371">
    <property type="entry name" value="Transposase_20"/>
    <property type="match status" value="1"/>
</dbReference>
<dbReference type="PANTHER" id="PTHR33055:SF3">
    <property type="entry name" value="PUTATIVE TRANSPOSASE FOR IS117-RELATED"/>
    <property type="match status" value="1"/>
</dbReference>
<evidence type="ECO:0000313" key="2">
    <source>
        <dbReference type="EMBL" id="OAM91788.1"/>
    </source>
</evidence>
<organism evidence="2 3">
    <name type="scientific">Termitidicoccus mucosus</name>
    <dbReference type="NCBI Taxonomy" id="1184151"/>
    <lineage>
        <taxon>Bacteria</taxon>
        <taxon>Pseudomonadati</taxon>
        <taxon>Verrucomicrobiota</taxon>
        <taxon>Opitutia</taxon>
        <taxon>Opitutales</taxon>
        <taxon>Opitutaceae</taxon>
        <taxon>Termitidicoccus</taxon>
    </lineage>
</organism>
<accession>A0A178IPY5</accession>
<protein>
    <recommendedName>
        <fullName evidence="1">Transposase IS116/IS110/IS902 C-terminal domain-containing protein</fullName>
    </recommendedName>
</protein>
<gene>
    <name evidence="2" type="ORF">AW736_01730</name>
</gene>
<feature type="domain" description="Transposase IS116/IS110/IS902 C-terminal" evidence="1">
    <location>
        <begin position="4"/>
        <end position="77"/>
    </location>
</feature>
<evidence type="ECO:0000259" key="1">
    <source>
        <dbReference type="Pfam" id="PF02371"/>
    </source>
</evidence>